<dbReference type="Proteomes" id="UP000831785">
    <property type="component" value="Chromosome"/>
</dbReference>
<proteinExistence type="predicted"/>
<protein>
    <submittedName>
        <fullName evidence="4">DUF4157 domain-containing protein</fullName>
    </submittedName>
</protein>
<feature type="domain" description="eCIS core" evidence="3">
    <location>
        <begin position="67"/>
        <end position="132"/>
    </location>
</feature>
<feature type="region of interest" description="Disordered" evidence="2">
    <location>
        <begin position="1"/>
        <end position="75"/>
    </location>
</feature>
<organism evidence="4 5">
    <name type="scientific">Hymenobacter cellulosivorans</name>
    <dbReference type="NCBI Taxonomy" id="2932249"/>
    <lineage>
        <taxon>Bacteria</taxon>
        <taxon>Pseudomonadati</taxon>
        <taxon>Bacteroidota</taxon>
        <taxon>Cytophagia</taxon>
        <taxon>Cytophagales</taxon>
        <taxon>Hymenobacteraceae</taxon>
        <taxon>Hymenobacter</taxon>
    </lineage>
</organism>
<evidence type="ECO:0000313" key="4">
    <source>
        <dbReference type="EMBL" id="UOQ52089.1"/>
    </source>
</evidence>
<sequence length="806" mass="90592">MKQKLPSGPGREAAPASTDEPRKASQGISHPAVAQPKAPQPLVQRPAHSLAARPAPALQRKENRTGLPDGLKAGVESLSGHSLDEVRVHYNSRTPAQLQAHAYAQGSDIHLAPGQEQHLPHEAWHVVQQKQGRVQATRQLQAGVPVNDETGLEHEADVMGAKAAQLRAEQPTAVLATTPTSGAVVQRKPYSYPTTAAQKDKNTYQARIDRIVDVIDKAVDRARALALQWRAFEHAPDKHLQQWYKAANQYSAEPEEAMKIIYARFGYAIETLVNNELSARLEGLDIIKQHASGHTRPDIVAADGDNQIAWIDITSEGSRDHIQSKTGTSWRNRPFVYEIRYNQLDLKEVLSATNDEFYNEYGRFVADERNIELAAIEAKRNELSQTFIALQEKHQWRTGTDNAKTKQNITQEHFFGKLRTEDEDSDDYRFKKQATRGALAYAGVNPGTFGFNVGKIGAKIELAREEVRKQAGPAMEAGKLKLTVGKAQELLTFFAGHSQHLVVREYIDIVRMNADSREVIKLGFMLKHAVLDLAQIGNALGSIHADLNRADERVRELVPALQAQQLFRIEEADFELIQSWRQQTSRLLAYAQRLHTTMQVQERFKAYVQQQFTFFDRPAEVNRILSGLGEKPGDARYEVQAEHWMHKNLLGHATTDLNRLEHALLFVRSHLPASDARVQELEQLLANQLGANLRAADFAGLQQWRQHTAELEQYTQLLNTTLRMQQLFQQYVRAKYGFFDRPAEVTTLLNALAARPVDQQVHLRAQHWMTQHPIGAPAPEATSPLVLSPTAEPDEGYNEEMEHESS</sequence>
<dbReference type="InterPro" id="IPR025295">
    <property type="entry name" value="eCIS_core_dom"/>
</dbReference>
<keyword evidence="1" id="KW-0175">Coiled coil</keyword>
<keyword evidence="5" id="KW-1185">Reference proteome</keyword>
<feature type="region of interest" description="Disordered" evidence="2">
    <location>
        <begin position="773"/>
        <end position="806"/>
    </location>
</feature>
<dbReference type="EMBL" id="CP095049">
    <property type="protein sequence ID" value="UOQ52089.1"/>
    <property type="molecule type" value="Genomic_DNA"/>
</dbReference>
<reference evidence="4 5" key="1">
    <citation type="submission" date="2022-04" db="EMBL/GenBank/DDBJ databases">
        <title>Hymenobacter sp. isolated from the air.</title>
        <authorList>
            <person name="Won M."/>
            <person name="Lee C.-M."/>
            <person name="Woen H.-Y."/>
            <person name="Kwon S.-W."/>
        </authorList>
    </citation>
    <scope>NUCLEOTIDE SEQUENCE [LARGE SCALE GENOMIC DNA]</scope>
    <source>
        <strain evidence="5">5116 S-27</strain>
    </source>
</reference>
<feature type="coiled-coil region" evidence="1">
    <location>
        <begin position="366"/>
        <end position="393"/>
    </location>
</feature>
<dbReference type="Pfam" id="PF13699">
    <property type="entry name" value="eCIS_core"/>
    <property type="match status" value="1"/>
</dbReference>
<evidence type="ECO:0000256" key="2">
    <source>
        <dbReference type="SAM" id="MobiDB-lite"/>
    </source>
</evidence>
<accession>A0ABY4F5Z0</accession>
<evidence type="ECO:0000313" key="5">
    <source>
        <dbReference type="Proteomes" id="UP000831785"/>
    </source>
</evidence>
<evidence type="ECO:0000256" key="1">
    <source>
        <dbReference type="SAM" id="Coils"/>
    </source>
</evidence>
<feature type="compositionally biased region" description="Acidic residues" evidence="2">
    <location>
        <begin position="792"/>
        <end position="806"/>
    </location>
</feature>
<name>A0ABY4F5Z0_9BACT</name>
<evidence type="ECO:0000259" key="3">
    <source>
        <dbReference type="Pfam" id="PF13699"/>
    </source>
</evidence>
<gene>
    <name evidence="4" type="ORF">MUN80_20290</name>
</gene>
<dbReference type="RefSeq" id="WP_244715748.1">
    <property type="nucleotide sequence ID" value="NZ_CP095049.1"/>
</dbReference>